<evidence type="ECO:0000313" key="8">
    <source>
        <dbReference type="Proteomes" id="UP000199045"/>
    </source>
</evidence>
<keyword evidence="4 5" id="KW-0472">Membrane</keyword>
<organism evidence="7 8">
    <name type="scientific">Chitinophaga filiformis</name>
    <name type="common">Myxococcus filiformis</name>
    <name type="synonym">Flexibacter filiformis</name>
    <dbReference type="NCBI Taxonomy" id="104663"/>
    <lineage>
        <taxon>Bacteria</taxon>
        <taxon>Pseudomonadati</taxon>
        <taxon>Bacteroidota</taxon>
        <taxon>Chitinophagia</taxon>
        <taxon>Chitinophagales</taxon>
        <taxon>Chitinophagaceae</taxon>
        <taxon>Chitinophaga</taxon>
    </lineage>
</organism>
<dbReference type="Pfam" id="PF07291">
    <property type="entry name" value="MauE"/>
    <property type="match status" value="1"/>
</dbReference>
<evidence type="ECO:0000259" key="6">
    <source>
        <dbReference type="Pfam" id="PF07291"/>
    </source>
</evidence>
<dbReference type="OrthoDB" id="680026at2"/>
<evidence type="ECO:0000256" key="4">
    <source>
        <dbReference type="ARBA" id="ARBA00023136"/>
    </source>
</evidence>
<dbReference type="STRING" id="104663.SAMN04488121_102448"/>
<dbReference type="GO" id="GO:0016020">
    <property type="term" value="C:membrane"/>
    <property type="evidence" value="ECO:0007669"/>
    <property type="project" value="UniProtKB-SubCell"/>
</dbReference>
<dbReference type="EMBL" id="FNBN01000002">
    <property type="protein sequence ID" value="SDF61562.1"/>
    <property type="molecule type" value="Genomic_DNA"/>
</dbReference>
<name>A0A1G7MIH8_CHIFI</name>
<evidence type="ECO:0000256" key="1">
    <source>
        <dbReference type="ARBA" id="ARBA00004141"/>
    </source>
</evidence>
<dbReference type="InterPro" id="IPR009908">
    <property type="entry name" value="Methylamine_util_MauE"/>
</dbReference>
<evidence type="ECO:0000313" key="7">
    <source>
        <dbReference type="EMBL" id="SDF61562.1"/>
    </source>
</evidence>
<feature type="transmembrane region" description="Helical" evidence="5">
    <location>
        <begin position="117"/>
        <end position="135"/>
    </location>
</feature>
<dbReference type="AlphaFoldDB" id="A0A1G7MIH8"/>
<gene>
    <name evidence="7" type="ORF">SAMN04488121_102448</name>
</gene>
<comment type="subcellular location">
    <subcellularLocation>
        <location evidence="1">Membrane</location>
        <topology evidence="1">Multi-pass membrane protein</topology>
    </subcellularLocation>
</comment>
<feature type="transmembrane region" description="Helical" evidence="5">
    <location>
        <begin position="7"/>
        <end position="28"/>
    </location>
</feature>
<proteinExistence type="predicted"/>
<accession>A0A1G7MIH8</accession>
<evidence type="ECO:0000256" key="3">
    <source>
        <dbReference type="ARBA" id="ARBA00022989"/>
    </source>
</evidence>
<evidence type="ECO:0000256" key="5">
    <source>
        <dbReference type="SAM" id="Phobius"/>
    </source>
</evidence>
<feature type="transmembrane region" description="Helical" evidence="5">
    <location>
        <begin position="74"/>
        <end position="97"/>
    </location>
</feature>
<feature type="transmembrane region" description="Helical" evidence="5">
    <location>
        <begin position="48"/>
        <end position="67"/>
    </location>
</feature>
<reference evidence="7 8" key="1">
    <citation type="submission" date="2016-10" db="EMBL/GenBank/DDBJ databases">
        <authorList>
            <person name="de Groot N.N."/>
        </authorList>
    </citation>
    <scope>NUCLEOTIDE SEQUENCE [LARGE SCALE GENOMIC DNA]</scope>
    <source>
        <strain evidence="7 8">DSM 527</strain>
    </source>
</reference>
<dbReference type="RefSeq" id="WP_089830815.1">
    <property type="nucleotide sequence ID" value="NZ_FNBN01000002.1"/>
</dbReference>
<dbReference type="GO" id="GO:0030416">
    <property type="term" value="P:methylamine metabolic process"/>
    <property type="evidence" value="ECO:0007669"/>
    <property type="project" value="InterPro"/>
</dbReference>
<protein>
    <submittedName>
        <fullName evidence="7">Methylamine utilisation protein MauE</fullName>
    </submittedName>
</protein>
<keyword evidence="2 5" id="KW-0812">Transmembrane</keyword>
<feature type="domain" description="Methylamine utilisation protein MauE" evidence="6">
    <location>
        <begin position="5"/>
        <end position="132"/>
    </location>
</feature>
<evidence type="ECO:0000256" key="2">
    <source>
        <dbReference type="ARBA" id="ARBA00022692"/>
    </source>
</evidence>
<keyword evidence="3 5" id="KW-1133">Transmembrane helix</keyword>
<sequence length="152" mass="17440">MKWKETLVDLIAYCYVALFVYAAISKLLDYEKFVKSINLQPFDDRWTPLLVWGLPTIELAAAGLLMFSATRVYGFLLSLVLMVSFTIYIKLVLSNYYGSVPCACGGIIRKMDWQEHLWFNLYFVFIGLAGLILMWSNRKSSRETKDLINAVG</sequence>
<dbReference type="Proteomes" id="UP000199045">
    <property type="component" value="Unassembled WGS sequence"/>
</dbReference>